<reference evidence="1 2" key="2">
    <citation type="journal article" date="2010" name="Stand. Genomic Sci.">
        <title>Complete genome sequence of Desulfohalobium retbaense type strain (HR(100)).</title>
        <authorList>
            <person name="Spring S."/>
            <person name="Nolan M."/>
            <person name="Lapidus A."/>
            <person name="Glavina Del Rio T."/>
            <person name="Copeland A."/>
            <person name="Tice H."/>
            <person name="Cheng J.F."/>
            <person name="Lucas S."/>
            <person name="Land M."/>
            <person name="Chen F."/>
            <person name="Bruce D."/>
            <person name="Goodwin L."/>
            <person name="Pitluck S."/>
            <person name="Ivanova N."/>
            <person name="Mavromatis K."/>
            <person name="Mikhailova N."/>
            <person name="Pati A."/>
            <person name="Chen A."/>
            <person name="Palaniappan K."/>
            <person name="Hauser L."/>
            <person name="Chang Y.J."/>
            <person name="Jeffries C.D."/>
            <person name="Munk C."/>
            <person name="Kiss H."/>
            <person name="Chain P."/>
            <person name="Han C."/>
            <person name="Brettin T."/>
            <person name="Detter J.C."/>
            <person name="Schuler E."/>
            <person name="Goker M."/>
            <person name="Rohde M."/>
            <person name="Bristow J."/>
            <person name="Eisen J.A."/>
            <person name="Markowitz V."/>
            <person name="Hugenholtz P."/>
            <person name="Kyrpides N.C."/>
            <person name="Klenk H.P."/>
        </authorList>
    </citation>
    <scope>NUCLEOTIDE SEQUENCE [LARGE SCALE GENOMIC DNA]</scope>
    <source>
        <strain evidence="2">ATCC 49802 / DSM 20745 / S 6022</strain>
    </source>
</reference>
<evidence type="ECO:0000313" key="2">
    <source>
        <dbReference type="Proteomes" id="UP000002027"/>
    </source>
</evidence>
<sequence length="186" mass="20209">MKQDETNQRITLTDLILSVSTGEDGAPTRPIIRSATLEVTDQVFRAIVATILGQERATPVGTLRFHDAQWVDGGALISLRLKAGPMPATVTIHASLEATPSGRLLVRLRRAKAGPVPFTLLLIPLVEQLAERPGFYKVDDLAFEIDIGEQLRAQNVPLEFSASVREVAIRPGLARLVARDHGAHVP</sequence>
<keyword evidence="2" id="KW-1185">Reference proteome</keyword>
<dbReference type="EMBL" id="CP001823">
    <property type="protein sequence ID" value="ACZ38323.1"/>
    <property type="molecule type" value="Genomic_DNA"/>
</dbReference>
<accession>D1C256</accession>
<dbReference type="KEGG" id="sti:Sthe_0886"/>
<reference evidence="2" key="1">
    <citation type="submission" date="2009-11" db="EMBL/GenBank/DDBJ databases">
        <title>The complete chromosome 1 of Sphaerobacter thermophilus DSM 20745.</title>
        <authorList>
            <person name="Lucas S."/>
            <person name="Copeland A."/>
            <person name="Lapidus A."/>
            <person name="Glavina del Rio T."/>
            <person name="Dalin E."/>
            <person name="Tice H."/>
            <person name="Bruce D."/>
            <person name="Goodwin L."/>
            <person name="Pitluck S."/>
            <person name="Kyrpides N."/>
            <person name="Mavromatis K."/>
            <person name="Ivanova N."/>
            <person name="Mikhailova N."/>
            <person name="LaButti K.M."/>
            <person name="Clum A."/>
            <person name="Sun H.I."/>
            <person name="Brettin T."/>
            <person name="Detter J.C."/>
            <person name="Han C."/>
            <person name="Larimer F."/>
            <person name="Land M."/>
            <person name="Hauser L."/>
            <person name="Markowitz V."/>
            <person name="Cheng J.F."/>
            <person name="Hugenholtz P."/>
            <person name="Woyke T."/>
            <person name="Wu D."/>
            <person name="Steenblock K."/>
            <person name="Schneider S."/>
            <person name="Pukall R."/>
            <person name="Goeker M."/>
            <person name="Klenk H.P."/>
            <person name="Eisen J.A."/>
        </authorList>
    </citation>
    <scope>NUCLEOTIDE SEQUENCE [LARGE SCALE GENOMIC DNA]</scope>
    <source>
        <strain evidence="2">ATCC 49802 / DSM 20745 / S 6022</strain>
    </source>
</reference>
<dbReference type="Proteomes" id="UP000002027">
    <property type="component" value="Chromosome 1"/>
</dbReference>
<dbReference type="HOGENOM" id="CLU_1453553_0_0_0"/>
<dbReference type="InParanoid" id="D1C256"/>
<gene>
    <name evidence="1" type="ordered locus">Sthe_0886</name>
</gene>
<protein>
    <submittedName>
        <fullName evidence="1">Uncharacterized protein</fullName>
    </submittedName>
</protein>
<dbReference type="RefSeq" id="WP_012871370.1">
    <property type="nucleotide sequence ID" value="NC_013523.1"/>
</dbReference>
<organism evidence="1 2">
    <name type="scientific">Sphaerobacter thermophilus (strain ATCC 49802 / DSM 20745 / KCCM 41009 / NCIMB 13125 / S 6022)</name>
    <dbReference type="NCBI Taxonomy" id="479434"/>
    <lineage>
        <taxon>Bacteria</taxon>
        <taxon>Pseudomonadati</taxon>
        <taxon>Thermomicrobiota</taxon>
        <taxon>Thermomicrobia</taxon>
        <taxon>Sphaerobacterales</taxon>
        <taxon>Sphaerobacterineae</taxon>
        <taxon>Sphaerobacteraceae</taxon>
        <taxon>Sphaerobacter</taxon>
    </lineage>
</organism>
<dbReference type="AlphaFoldDB" id="D1C256"/>
<proteinExistence type="predicted"/>
<name>D1C256_SPHTD</name>
<evidence type="ECO:0000313" key="1">
    <source>
        <dbReference type="EMBL" id="ACZ38323.1"/>
    </source>
</evidence>